<accession>G4Q455</accession>
<evidence type="ECO:0000259" key="2">
    <source>
        <dbReference type="PROSITE" id="PS50903"/>
    </source>
</evidence>
<dbReference type="InterPro" id="IPR048574">
    <property type="entry name" value="RUBY_RBDX"/>
</dbReference>
<dbReference type="PATRIC" id="fig|568816.4.peg.591"/>
<dbReference type="STRING" id="568816.Acin_0609"/>
<dbReference type="GO" id="GO:0016491">
    <property type="term" value="F:oxidoreductase activity"/>
    <property type="evidence" value="ECO:0007669"/>
    <property type="project" value="InterPro"/>
</dbReference>
<dbReference type="SUPFAM" id="SSF47240">
    <property type="entry name" value="Ferritin-like"/>
    <property type="match status" value="1"/>
</dbReference>
<dbReference type="Proteomes" id="UP000007093">
    <property type="component" value="Chromosome"/>
</dbReference>
<dbReference type="KEGG" id="ain:Acin_0609"/>
<organism evidence="3 4">
    <name type="scientific">Acidaminococcus intestini (strain RyC-MR95)</name>
    <dbReference type="NCBI Taxonomy" id="568816"/>
    <lineage>
        <taxon>Bacteria</taxon>
        <taxon>Bacillati</taxon>
        <taxon>Bacillota</taxon>
        <taxon>Negativicutes</taxon>
        <taxon>Acidaminococcales</taxon>
        <taxon>Acidaminococcaceae</taxon>
        <taxon>Acidaminococcus</taxon>
    </lineage>
</organism>
<dbReference type="PROSITE" id="PS50903">
    <property type="entry name" value="RUBREDOXIN_LIKE"/>
    <property type="match status" value="1"/>
</dbReference>
<dbReference type="Gene3D" id="2.20.28.10">
    <property type="match status" value="1"/>
</dbReference>
<dbReference type="Pfam" id="PF21349">
    <property type="entry name" value="RUBY_RBDX"/>
    <property type="match status" value="1"/>
</dbReference>
<dbReference type="InterPro" id="IPR009078">
    <property type="entry name" value="Ferritin-like_SF"/>
</dbReference>
<comment type="cofactor">
    <cofactor evidence="1">
        <name>Fe(3+)</name>
        <dbReference type="ChEBI" id="CHEBI:29034"/>
    </cofactor>
</comment>
<dbReference type="InterPro" id="IPR024934">
    <property type="entry name" value="Rubredoxin-like_dom"/>
</dbReference>
<proteinExistence type="predicted"/>
<keyword evidence="4" id="KW-1185">Reference proteome</keyword>
<gene>
    <name evidence="3" type="ordered locus">Acin_0609</name>
</gene>
<evidence type="ECO:0000313" key="4">
    <source>
        <dbReference type="Proteomes" id="UP000007093"/>
    </source>
</evidence>
<dbReference type="CDD" id="cd00350">
    <property type="entry name" value="rubredoxin_like"/>
    <property type="match status" value="1"/>
</dbReference>
<dbReference type="PANTHER" id="PTHR43339">
    <property type="entry name" value="RUBRERYTHRIN-RELATED"/>
    <property type="match status" value="1"/>
</dbReference>
<dbReference type="CDD" id="cd01046">
    <property type="entry name" value="Rubrerythrin_like"/>
    <property type="match status" value="1"/>
</dbReference>
<name>G4Q455_ACIIR</name>
<dbReference type="Gene3D" id="1.20.1260.10">
    <property type="match status" value="1"/>
</dbReference>
<dbReference type="AlphaFoldDB" id="G4Q455"/>
<evidence type="ECO:0000313" key="3">
    <source>
        <dbReference type="EMBL" id="AEQ21849.1"/>
    </source>
</evidence>
<feature type="domain" description="Rubredoxin-like" evidence="2">
    <location>
        <begin position="140"/>
        <end position="178"/>
    </location>
</feature>
<dbReference type="GO" id="GO:0005506">
    <property type="term" value="F:iron ion binding"/>
    <property type="evidence" value="ECO:0007669"/>
    <property type="project" value="InterPro"/>
</dbReference>
<evidence type="ECO:0000256" key="1">
    <source>
        <dbReference type="ARBA" id="ARBA00001965"/>
    </source>
</evidence>
<dbReference type="PANTHER" id="PTHR43339:SF1">
    <property type="entry name" value="RUBRERYTHRIN"/>
    <property type="match status" value="1"/>
</dbReference>
<dbReference type="EMBL" id="CP003058">
    <property type="protein sequence ID" value="AEQ21849.1"/>
    <property type="molecule type" value="Genomic_DNA"/>
</dbReference>
<dbReference type="InterPro" id="IPR045236">
    <property type="entry name" value="RevRr_diiron-bd_dom"/>
</dbReference>
<dbReference type="SUPFAM" id="SSF57802">
    <property type="entry name" value="Rubredoxin-like"/>
    <property type="match status" value="1"/>
</dbReference>
<reference evidence="3 4" key="1">
    <citation type="journal article" date="2011" name="J. Bacteriol.">
        <title>Complete genome sequence of Acidaminococcus intestini RYC-MR95, a Gram-negative bacterium from the phylum Firmicutes.</title>
        <authorList>
            <person name="D'Auria G."/>
            <person name="Galan J.C."/>
            <person name="Rodriguez-Alcayna M."/>
            <person name="Moya A."/>
            <person name="Baquero F."/>
            <person name="Latorre A."/>
        </authorList>
    </citation>
    <scope>NUCLEOTIDE SEQUENCE [LARGE SCALE GENOMIC DNA]</scope>
    <source>
        <strain evidence="3 4">RyC-MR95</strain>
    </source>
</reference>
<sequence length="179" mass="19966">MHGIVKGRPFEAFVEKMMQGEATGVMMYYALARLAKEQGLDEVSKEFMAIGNEEAFHSGFYAVLKGAYPQDFWNLVRSLQKVEAAGEEKIKAISDEFRAAGLSEAADEMAVFARQEGGHGFRLEALINRFAPEETSVEGRKVYRCPVCGYEYVGDLESEPDDYVCPLCGQPKKAFVLKK</sequence>
<protein>
    <submittedName>
        <fullName evidence="3">Rubrerythrin</fullName>
    </submittedName>
</protein>
<dbReference type="eggNOG" id="COG1592">
    <property type="taxonomic scope" value="Bacteria"/>
</dbReference>
<dbReference type="InterPro" id="IPR052773">
    <property type="entry name" value="Anaerobic_Peroxidase-Rel"/>
</dbReference>
<dbReference type="InParanoid" id="G4Q455"/>
<dbReference type="HOGENOM" id="CLU_113705_2_0_9"/>
<dbReference type="InterPro" id="IPR012347">
    <property type="entry name" value="Ferritin-like"/>
</dbReference>